<dbReference type="GO" id="GO:0010181">
    <property type="term" value="F:FMN binding"/>
    <property type="evidence" value="ECO:0007669"/>
    <property type="project" value="InterPro"/>
</dbReference>
<sequence length="375" mass="39723">MTTDNHSTLFSPLTIASPDGTGLTLRNRTILSPMCQYAVDQQDGVATDWHLQHYGAMAAGGFGMLTVESTGVCPVGRISPRDLGMYTDEQTASHRHLVSFIHAQGAAAAIQLNHAGGRGSGRPWLPGLHTGSASKEDGGWHTVGMTSESVMEGYEPTMALDNAGIKQIVASFAQAAQRADAAGYDAVQIHAAHGYLLHESLSPLVNTRTDEYGGSTENRSRFICEVVDAVRAVWPDSKPLGIRISATDWVEDGLNIATTSSLMRNLVDNHGVTWVDVSSGGLANTPLQPSGPGFHAILGAQMKEALAGNNATVSVVGGVSSPEQAETMLRTHQVDAVSIGRAAMRNPHWPAMAAGKLGVAKENIPAAPQYWRAQW</sequence>
<dbReference type="Proteomes" id="UP000242610">
    <property type="component" value="Unassembled WGS sequence"/>
</dbReference>
<reference evidence="8" key="1">
    <citation type="submission" date="2016-08" db="EMBL/GenBank/DDBJ databases">
        <authorList>
            <person name="Varghese N."/>
            <person name="Submissions Spin"/>
        </authorList>
    </citation>
    <scope>NUCLEOTIDE SEQUENCE [LARGE SCALE GENOMIC DNA]</scope>
    <source>
        <strain evidence="8">R-52791</strain>
    </source>
</reference>
<dbReference type="PANTHER" id="PTHR43303:SF4">
    <property type="entry name" value="NADPH DEHYDROGENASE C23G7.10C-RELATED"/>
    <property type="match status" value="1"/>
</dbReference>
<name>A0A1C4GZF7_9BIFI</name>
<dbReference type="Pfam" id="PF00724">
    <property type="entry name" value="Oxidored_FMN"/>
    <property type="match status" value="1"/>
</dbReference>
<keyword evidence="3" id="KW-0288">FMN</keyword>
<evidence type="ECO:0000256" key="4">
    <source>
        <dbReference type="ARBA" id="ARBA00022857"/>
    </source>
</evidence>
<dbReference type="STRING" id="1505727.GA0061077_0076"/>
<evidence type="ECO:0000313" key="8">
    <source>
        <dbReference type="Proteomes" id="UP000242610"/>
    </source>
</evidence>
<keyword evidence="5" id="KW-0560">Oxidoreductase</keyword>
<dbReference type="InterPro" id="IPR013785">
    <property type="entry name" value="Aldolase_TIM"/>
</dbReference>
<dbReference type="OrthoDB" id="3169239at2"/>
<dbReference type="GO" id="GO:0050661">
    <property type="term" value="F:NADP binding"/>
    <property type="evidence" value="ECO:0007669"/>
    <property type="project" value="InterPro"/>
</dbReference>
<dbReference type="EMBL" id="FMBL01000001">
    <property type="protein sequence ID" value="SCC78044.1"/>
    <property type="molecule type" value="Genomic_DNA"/>
</dbReference>
<protein>
    <submittedName>
        <fullName evidence="7">2,4-dienoyl-CoA reductase</fullName>
    </submittedName>
</protein>
<comment type="cofactor">
    <cofactor evidence="1">
        <name>FMN</name>
        <dbReference type="ChEBI" id="CHEBI:58210"/>
    </cofactor>
</comment>
<keyword evidence="2" id="KW-0285">Flavoprotein</keyword>
<dbReference type="RefSeq" id="WP_091846980.1">
    <property type="nucleotide sequence ID" value="NZ_FMBL01000001.1"/>
</dbReference>
<keyword evidence="4" id="KW-0521">NADP</keyword>
<dbReference type="GO" id="GO:0003959">
    <property type="term" value="F:NADPH dehydrogenase activity"/>
    <property type="evidence" value="ECO:0007669"/>
    <property type="project" value="InterPro"/>
</dbReference>
<dbReference type="InterPro" id="IPR044152">
    <property type="entry name" value="YqjM-like"/>
</dbReference>
<dbReference type="InterPro" id="IPR001155">
    <property type="entry name" value="OxRdtase_FMN_N"/>
</dbReference>
<evidence type="ECO:0000313" key="7">
    <source>
        <dbReference type="EMBL" id="SCC78044.1"/>
    </source>
</evidence>
<keyword evidence="8" id="KW-1185">Reference proteome</keyword>
<dbReference type="PANTHER" id="PTHR43303">
    <property type="entry name" value="NADPH DEHYDROGENASE C23G7.10C-RELATED"/>
    <property type="match status" value="1"/>
</dbReference>
<evidence type="ECO:0000256" key="1">
    <source>
        <dbReference type="ARBA" id="ARBA00001917"/>
    </source>
</evidence>
<evidence type="ECO:0000256" key="3">
    <source>
        <dbReference type="ARBA" id="ARBA00022643"/>
    </source>
</evidence>
<dbReference type="Gene3D" id="3.20.20.70">
    <property type="entry name" value="Aldolase class I"/>
    <property type="match status" value="1"/>
</dbReference>
<proteinExistence type="predicted"/>
<accession>A0A1C4GZF7</accession>
<gene>
    <name evidence="7" type="ORF">GA0061077_0076</name>
</gene>
<dbReference type="AlphaFoldDB" id="A0A1C4GZF7"/>
<evidence type="ECO:0000256" key="2">
    <source>
        <dbReference type="ARBA" id="ARBA00022630"/>
    </source>
</evidence>
<feature type="domain" description="NADH:flavin oxidoreductase/NADH oxidase N-terminal" evidence="6">
    <location>
        <begin position="9"/>
        <end position="353"/>
    </location>
</feature>
<evidence type="ECO:0000259" key="6">
    <source>
        <dbReference type="Pfam" id="PF00724"/>
    </source>
</evidence>
<organism evidence="7 8">
    <name type="scientific">Bifidobacterium commune</name>
    <dbReference type="NCBI Taxonomy" id="1505727"/>
    <lineage>
        <taxon>Bacteria</taxon>
        <taxon>Bacillati</taxon>
        <taxon>Actinomycetota</taxon>
        <taxon>Actinomycetes</taxon>
        <taxon>Bifidobacteriales</taxon>
        <taxon>Bifidobacteriaceae</taxon>
        <taxon>Bifidobacterium</taxon>
    </lineage>
</organism>
<evidence type="ECO:0000256" key="5">
    <source>
        <dbReference type="ARBA" id="ARBA00023002"/>
    </source>
</evidence>
<dbReference type="SUPFAM" id="SSF51395">
    <property type="entry name" value="FMN-linked oxidoreductases"/>
    <property type="match status" value="1"/>
</dbReference>